<dbReference type="SMART" id="SM00098">
    <property type="entry name" value="alkPPc"/>
    <property type="match status" value="1"/>
</dbReference>
<gene>
    <name evidence="5" type="ORF">CWD77_14610</name>
</gene>
<dbReference type="SUPFAM" id="SSF53649">
    <property type="entry name" value="Alkaline phosphatase-like"/>
    <property type="match status" value="1"/>
</dbReference>
<feature type="binding site" evidence="3">
    <location>
        <position position="288"/>
    </location>
    <ligand>
        <name>Zn(2+)</name>
        <dbReference type="ChEBI" id="CHEBI:29105"/>
        <label>2</label>
    </ligand>
</feature>
<evidence type="ECO:0000313" key="6">
    <source>
        <dbReference type="Proteomes" id="UP000233398"/>
    </source>
</evidence>
<feature type="binding site" evidence="3">
    <location>
        <position position="157"/>
    </location>
    <ligand>
        <name>Mg(2+)</name>
        <dbReference type="ChEBI" id="CHEBI:18420"/>
    </ligand>
</feature>
<feature type="binding site" evidence="3">
    <location>
        <position position="53"/>
    </location>
    <ligand>
        <name>Zn(2+)</name>
        <dbReference type="ChEBI" id="CHEBI:29105"/>
        <label>2</label>
    </ligand>
</feature>
<comment type="similarity">
    <text evidence="4">Belongs to the alkaline phosphatase family.</text>
</comment>
<evidence type="ECO:0000256" key="1">
    <source>
        <dbReference type="ARBA" id="ARBA00022553"/>
    </source>
</evidence>
<dbReference type="Gene3D" id="1.10.1200.140">
    <property type="entry name" value="Alkaline phosphatase, crown domain"/>
    <property type="match status" value="1"/>
</dbReference>
<protein>
    <submittedName>
        <fullName evidence="5">Alkaline phosphatase</fullName>
    </submittedName>
</protein>
<keyword evidence="6" id="KW-1185">Reference proteome</keyword>
<dbReference type="RefSeq" id="WP_101074333.1">
    <property type="nucleotide sequence ID" value="NZ_PISP01000006.1"/>
</dbReference>
<feature type="binding site" evidence="3">
    <location>
        <position position="283"/>
    </location>
    <ligand>
        <name>Mg(2+)</name>
        <dbReference type="ChEBI" id="CHEBI:18420"/>
    </ligand>
</feature>
<keyword evidence="3" id="KW-0479">Metal-binding</keyword>
<comment type="cofactor">
    <cofactor evidence="3">
        <name>Mg(2+)</name>
        <dbReference type="ChEBI" id="CHEBI:18420"/>
    </cofactor>
    <text evidence="3">Binds 1 Mg(2+) ion.</text>
</comment>
<evidence type="ECO:0000256" key="2">
    <source>
        <dbReference type="PIRSR" id="PIRSR601952-1"/>
    </source>
</evidence>
<keyword evidence="1" id="KW-0597">Phosphoprotein</keyword>
<evidence type="ECO:0000256" key="4">
    <source>
        <dbReference type="RuleBase" id="RU003946"/>
    </source>
</evidence>
<evidence type="ECO:0000313" key="5">
    <source>
        <dbReference type="EMBL" id="PKD42637.1"/>
    </source>
</evidence>
<dbReference type="AlphaFoldDB" id="A0A2N0VEM3"/>
<comment type="caution">
    <text evidence="5">The sequence shown here is derived from an EMBL/GenBank/DDBJ whole genome shotgun (WGS) entry which is preliminary data.</text>
</comment>
<dbReference type="GO" id="GO:0046872">
    <property type="term" value="F:metal ion binding"/>
    <property type="evidence" value="ECO:0007669"/>
    <property type="project" value="UniProtKB-KW"/>
</dbReference>
<dbReference type="Gene3D" id="3.40.720.10">
    <property type="entry name" value="Alkaline Phosphatase, subunit A"/>
    <property type="match status" value="1"/>
</dbReference>
<dbReference type="EMBL" id="PISP01000006">
    <property type="protein sequence ID" value="PKD42637.1"/>
    <property type="molecule type" value="Genomic_DNA"/>
</dbReference>
<dbReference type="PRINTS" id="PR00113">
    <property type="entry name" value="ALKPHPHTASE"/>
</dbReference>
<proteinExistence type="inferred from homology"/>
<dbReference type="PANTHER" id="PTHR11596">
    <property type="entry name" value="ALKALINE PHOSPHATASE"/>
    <property type="match status" value="1"/>
</dbReference>
<keyword evidence="3" id="KW-0862">Zinc</keyword>
<feature type="binding site" evidence="3">
    <location>
        <position position="155"/>
    </location>
    <ligand>
        <name>Mg(2+)</name>
        <dbReference type="ChEBI" id="CHEBI:18420"/>
    </ligand>
</feature>
<feature type="binding site" evidence="3">
    <location>
        <position position="445"/>
    </location>
    <ligand>
        <name>Zn(2+)</name>
        <dbReference type="ChEBI" id="CHEBI:29105"/>
        <label>2</label>
    </ligand>
</feature>
<dbReference type="InterPro" id="IPR017850">
    <property type="entry name" value="Alkaline_phosphatase_core_sf"/>
</dbReference>
<feature type="binding site" evidence="3">
    <location>
        <position position="330"/>
    </location>
    <ligand>
        <name>Zn(2+)</name>
        <dbReference type="ChEBI" id="CHEBI:29105"/>
        <label>2</label>
    </ligand>
</feature>
<dbReference type="InterPro" id="IPR001952">
    <property type="entry name" value="Alkaline_phosphatase"/>
</dbReference>
<evidence type="ECO:0000256" key="3">
    <source>
        <dbReference type="PIRSR" id="PIRSR601952-2"/>
    </source>
</evidence>
<accession>A0A2N0VEM3</accession>
<sequence>MSKKGFSRLEFLKAGAMSTAALGTGALGRTFQKPDTKKSSFGDAKNVIFLVVDGMSAGTLALADLLKQRQYGEKTNWIKLYESDREYHRGLMDMASLNSVVTGSAAAASSWGSGNRINNGALNTGPKGEEYKTICEIFRDAGKATGLVTSARITHATPSGFGINMPSRGQEDEIAEQYAERGYDLLMGGGARHFSADSRDDGKDLYSVFEQNGYTVARSKTEMNRATRNSKLLGLFYDSHLPYMVDHNTLPELQERVPTLAEMTKTALDRLNRNQDGFILQVEGGRVDHAAHGNDPAGLIYDQIAFDDTIKEVMDFTDGRDDTLVILTTDHGNANPGLSGLGSGYGDSPAMLDTIQDYRHSFEWMYSEMGYHWSDDSLKGVTVKDIMDHVEYAMNTKITREQGLMLKQAFQGTFRSPFQNRQQPSGVLSGVLANYNGINFISTSHTADYVEIAAWGPGSDRIPTFVRNTALFDLMVDMADVRAYAAG</sequence>
<dbReference type="InterPro" id="IPR042085">
    <property type="entry name" value="Ap_crown"/>
</dbReference>
<feature type="binding site" evidence="3">
    <location>
        <position position="331"/>
    </location>
    <ligand>
        <name>Zn(2+)</name>
        <dbReference type="ChEBI" id="CHEBI:29105"/>
        <label>2</label>
    </ligand>
</feature>
<dbReference type="PANTHER" id="PTHR11596:SF5">
    <property type="entry name" value="ALKALINE PHOSPHATASE"/>
    <property type="match status" value="1"/>
</dbReference>
<dbReference type="CDD" id="cd16012">
    <property type="entry name" value="ALP"/>
    <property type="match status" value="1"/>
</dbReference>
<dbReference type="GO" id="GO:0004035">
    <property type="term" value="F:alkaline phosphatase activity"/>
    <property type="evidence" value="ECO:0007669"/>
    <property type="project" value="TreeGrafter"/>
</dbReference>
<dbReference type="OrthoDB" id="9794455at2"/>
<dbReference type="Pfam" id="PF00245">
    <property type="entry name" value="Alk_phosphatase"/>
    <property type="match status" value="1"/>
</dbReference>
<feature type="active site" description="Phosphoserine intermediate" evidence="2">
    <location>
        <position position="104"/>
    </location>
</feature>
<organism evidence="5 6">
    <name type="scientific">Rhodohalobacter barkolensis</name>
    <dbReference type="NCBI Taxonomy" id="2053187"/>
    <lineage>
        <taxon>Bacteria</taxon>
        <taxon>Pseudomonadati</taxon>
        <taxon>Balneolota</taxon>
        <taxon>Balneolia</taxon>
        <taxon>Balneolales</taxon>
        <taxon>Balneolaceae</taxon>
        <taxon>Rhodohalobacter</taxon>
    </lineage>
</organism>
<keyword evidence="3" id="KW-0460">Magnesium</keyword>
<name>A0A2N0VEM3_9BACT</name>
<reference evidence="5 6" key="1">
    <citation type="submission" date="2017-11" db="EMBL/GenBank/DDBJ databases">
        <title>Rhodohalobacter 15182 sp. nov., isolated from a salt lake.</title>
        <authorList>
            <person name="Han S."/>
        </authorList>
    </citation>
    <scope>NUCLEOTIDE SEQUENCE [LARGE SCALE GENOMIC DNA]</scope>
    <source>
        <strain evidence="5 6">15182</strain>
    </source>
</reference>
<comment type="cofactor">
    <cofactor evidence="3">
        <name>Zn(2+)</name>
        <dbReference type="ChEBI" id="CHEBI:29105"/>
    </cofactor>
    <text evidence="3">Binds 2 Zn(2+) ions.</text>
</comment>
<feature type="binding site" evidence="3">
    <location>
        <position position="53"/>
    </location>
    <ligand>
        <name>Mg(2+)</name>
        <dbReference type="ChEBI" id="CHEBI:18420"/>
    </ligand>
</feature>
<feature type="binding site" evidence="3">
    <location>
        <position position="292"/>
    </location>
    <ligand>
        <name>Zn(2+)</name>
        <dbReference type="ChEBI" id="CHEBI:29105"/>
        <label>2</label>
    </ligand>
</feature>
<dbReference type="Proteomes" id="UP000233398">
    <property type="component" value="Unassembled WGS sequence"/>
</dbReference>